<accession>A0A4R3JJ59</accession>
<dbReference type="EMBL" id="SLZV01000019">
    <property type="protein sequence ID" value="TCS66113.1"/>
    <property type="molecule type" value="Genomic_DNA"/>
</dbReference>
<organism evidence="1 2">
    <name type="scientific">Faecalimonas umbilicata</name>
    <dbReference type="NCBI Taxonomy" id="1912855"/>
    <lineage>
        <taxon>Bacteria</taxon>
        <taxon>Bacillati</taxon>
        <taxon>Bacillota</taxon>
        <taxon>Clostridia</taxon>
        <taxon>Lachnospirales</taxon>
        <taxon>Lachnospiraceae</taxon>
        <taxon>Faecalimonas</taxon>
    </lineage>
</organism>
<reference evidence="1 2" key="1">
    <citation type="submission" date="2019-03" db="EMBL/GenBank/DDBJ databases">
        <title>Genomic Encyclopedia of Type Strains, Phase IV (KMG-IV): sequencing the most valuable type-strain genomes for metagenomic binning, comparative biology and taxonomic classification.</title>
        <authorList>
            <person name="Goeker M."/>
        </authorList>
    </citation>
    <scope>NUCLEOTIDE SEQUENCE [LARGE SCALE GENOMIC DNA]</scope>
    <source>
        <strain evidence="1 2">DSM 103426</strain>
    </source>
</reference>
<proteinExistence type="predicted"/>
<dbReference type="Proteomes" id="UP000294613">
    <property type="component" value="Unassembled WGS sequence"/>
</dbReference>
<dbReference type="AlphaFoldDB" id="A0A4R3JJ59"/>
<name>A0A4R3JJ59_9FIRM</name>
<evidence type="ECO:0000313" key="2">
    <source>
        <dbReference type="Proteomes" id="UP000294613"/>
    </source>
</evidence>
<sequence length="91" mass="10613">MLACLKCQNLFMRKIFRKIVRIARNCILLTTTFLLFGKEGKNMMAKLWAIEIMTQETMEGAKEVYGRVPRLLKEKVKTILIESGMEEITQE</sequence>
<protein>
    <submittedName>
        <fullName evidence="1">Uncharacterized protein</fullName>
    </submittedName>
</protein>
<gene>
    <name evidence="1" type="ORF">EDD74_11911</name>
</gene>
<evidence type="ECO:0000313" key="1">
    <source>
        <dbReference type="EMBL" id="TCS66113.1"/>
    </source>
</evidence>
<comment type="caution">
    <text evidence="1">The sequence shown here is derived from an EMBL/GenBank/DDBJ whole genome shotgun (WGS) entry which is preliminary data.</text>
</comment>